<sequence length="599" mass="66754">MSEAIIKDINERIAKLSETIKKLDNSDQAVAEQLRHILSQGLDVTNREKGEKSGAEASSVANPAMGFNRKDLWSTAGTIVKHAVVNPAASLKQAVGFSKDISQVVLGKYEEPNTKGDRRFKDPTWKENPIYRRYLQAYYIWRQRLQDWVDETDMSKEDSRRAKFIISLLTDALSPSNTLLNPEVIKRLFETGGTSLEKGLVHLLEDIKTNGGMPSQVKQGVFKVGDNLGLSEGSVVFRNEILELIQYKPATAKVFAMPVLVIPPQINKFYAFDMTPDKSFVHFCVKSGMQTFIISWRNPMPEHRHWGLEQYILATNEAVSAVQEITASERINLVGACSGGITSATLAGYLAAQGSDTINTITQLVSVLDTNIDSDVALFATDKTLEIARKTSEKQGVLEGKDMAKAFAWLRPNDLIWNYWVNNYLLGKEPPAFDVLYWNNDTTRLPAKLHSDFIDLYKQNPLTLPGVLKIGGHAINLKQVICDSYAVAGINDHITLWDACYRSSQLMGGKCEFILSNSGHIQSILNPPGNPKANFYTNNEVSTDPLLWKQGAVANKGSWWSHWQKWLCSRSGEQKPAAKELGSKQHPPMEAAPGLYVHD</sequence>
<keyword evidence="5" id="KW-0378">Hydrolase</keyword>
<dbReference type="Proteomes" id="UP001528823">
    <property type="component" value="Unassembled WGS sequence"/>
</dbReference>
<keyword evidence="2" id="KW-0012">Acyltransferase</keyword>
<accession>A0ABT5UFJ6</accession>
<dbReference type="PANTHER" id="PTHR36837">
    <property type="entry name" value="POLY(3-HYDROXYALKANOATE) POLYMERASE SUBUNIT PHAC"/>
    <property type="match status" value="1"/>
</dbReference>
<dbReference type="InterPro" id="IPR010941">
    <property type="entry name" value="PhaC_N"/>
</dbReference>
<protein>
    <submittedName>
        <fullName evidence="5">Alpha/beta fold hydrolase</fullName>
    </submittedName>
</protein>
<evidence type="ECO:0000256" key="1">
    <source>
        <dbReference type="ARBA" id="ARBA00022679"/>
    </source>
</evidence>
<keyword evidence="6" id="KW-1185">Reference proteome</keyword>
<feature type="region of interest" description="Disordered" evidence="3">
    <location>
        <begin position="577"/>
        <end position="599"/>
    </location>
</feature>
<dbReference type="InterPro" id="IPR051321">
    <property type="entry name" value="PHA/PHB_synthase"/>
</dbReference>
<evidence type="ECO:0000313" key="5">
    <source>
        <dbReference type="EMBL" id="MDE1465159.1"/>
    </source>
</evidence>
<organism evidence="5 6">
    <name type="scientific">Spartinivicinus poritis</name>
    <dbReference type="NCBI Taxonomy" id="2994640"/>
    <lineage>
        <taxon>Bacteria</taxon>
        <taxon>Pseudomonadati</taxon>
        <taxon>Pseudomonadota</taxon>
        <taxon>Gammaproteobacteria</taxon>
        <taxon>Oceanospirillales</taxon>
        <taxon>Zooshikellaceae</taxon>
        <taxon>Spartinivicinus</taxon>
    </lineage>
</organism>
<dbReference type="GO" id="GO:0016787">
    <property type="term" value="F:hydrolase activity"/>
    <property type="evidence" value="ECO:0007669"/>
    <property type="project" value="UniProtKB-KW"/>
</dbReference>
<gene>
    <name evidence="5" type="ORF">ORQ98_24660</name>
</gene>
<dbReference type="SUPFAM" id="SSF53474">
    <property type="entry name" value="alpha/beta-Hydrolases"/>
    <property type="match status" value="1"/>
</dbReference>
<dbReference type="Pfam" id="PF07167">
    <property type="entry name" value="PhaC_N"/>
    <property type="match status" value="1"/>
</dbReference>
<proteinExistence type="predicted"/>
<dbReference type="RefSeq" id="WP_274691470.1">
    <property type="nucleotide sequence ID" value="NZ_JAPMOU010000053.1"/>
</dbReference>
<dbReference type="PANTHER" id="PTHR36837:SF5">
    <property type="entry name" value="POLY-3-HYDROXYBUTYRATE SYNTHASE"/>
    <property type="match status" value="1"/>
</dbReference>
<keyword evidence="1" id="KW-0808">Transferase</keyword>
<dbReference type="EMBL" id="JAPMOU010000053">
    <property type="protein sequence ID" value="MDE1465159.1"/>
    <property type="molecule type" value="Genomic_DNA"/>
</dbReference>
<name>A0ABT5UFJ6_9GAMM</name>
<evidence type="ECO:0000256" key="3">
    <source>
        <dbReference type="SAM" id="MobiDB-lite"/>
    </source>
</evidence>
<feature type="domain" description="Poly-beta-hydroxybutyrate polymerase N-terminal" evidence="4">
    <location>
        <begin position="117"/>
        <end position="284"/>
    </location>
</feature>
<evidence type="ECO:0000313" key="6">
    <source>
        <dbReference type="Proteomes" id="UP001528823"/>
    </source>
</evidence>
<evidence type="ECO:0000259" key="4">
    <source>
        <dbReference type="Pfam" id="PF07167"/>
    </source>
</evidence>
<dbReference type="InterPro" id="IPR029058">
    <property type="entry name" value="AB_hydrolase_fold"/>
</dbReference>
<comment type="caution">
    <text evidence="5">The sequence shown here is derived from an EMBL/GenBank/DDBJ whole genome shotgun (WGS) entry which is preliminary data.</text>
</comment>
<reference evidence="5 6" key="1">
    <citation type="submission" date="2022-11" db="EMBL/GenBank/DDBJ databases">
        <title>Spartinivicinus poritis sp. nov., isolated from scleractinian coral Porites lutea.</title>
        <authorList>
            <person name="Zhang G."/>
            <person name="Cai L."/>
            <person name="Wei Q."/>
        </authorList>
    </citation>
    <scope>NUCLEOTIDE SEQUENCE [LARGE SCALE GENOMIC DNA]</scope>
    <source>
        <strain evidence="5 6">A2-2</strain>
    </source>
</reference>
<evidence type="ECO:0000256" key="2">
    <source>
        <dbReference type="ARBA" id="ARBA00023315"/>
    </source>
</evidence>